<organism evidence="1 2">
    <name type="scientific">Rotaria socialis</name>
    <dbReference type="NCBI Taxonomy" id="392032"/>
    <lineage>
        <taxon>Eukaryota</taxon>
        <taxon>Metazoa</taxon>
        <taxon>Spiralia</taxon>
        <taxon>Gnathifera</taxon>
        <taxon>Rotifera</taxon>
        <taxon>Eurotatoria</taxon>
        <taxon>Bdelloidea</taxon>
        <taxon>Philodinida</taxon>
        <taxon>Philodinidae</taxon>
        <taxon>Rotaria</taxon>
    </lineage>
</organism>
<keyword evidence="2" id="KW-1185">Reference proteome</keyword>
<dbReference type="Proteomes" id="UP000663873">
    <property type="component" value="Unassembled WGS sequence"/>
</dbReference>
<feature type="non-terminal residue" evidence="1">
    <location>
        <position position="82"/>
    </location>
</feature>
<evidence type="ECO:0000313" key="1">
    <source>
        <dbReference type="EMBL" id="CAF4891199.1"/>
    </source>
</evidence>
<dbReference type="AlphaFoldDB" id="A0A821UJM4"/>
<sequence length="82" mass="10099">YYHLWSLYLQAGQGQLISLQQEEPFWFYNETCIRQQLHDYKIKLDHYQQEYASYKLDTNTQNQIEKLVNDYGLIEIHMESEY</sequence>
<feature type="non-terminal residue" evidence="1">
    <location>
        <position position="1"/>
    </location>
</feature>
<dbReference type="EMBL" id="CAJOBP010073502">
    <property type="protein sequence ID" value="CAF4891199.1"/>
    <property type="molecule type" value="Genomic_DNA"/>
</dbReference>
<proteinExistence type="predicted"/>
<protein>
    <submittedName>
        <fullName evidence="1">Uncharacterized protein</fullName>
    </submittedName>
</protein>
<evidence type="ECO:0000313" key="2">
    <source>
        <dbReference type="Proteomes" id="UP000663873"/>
    </source>
</evidence>
<reference evidence="1" key="1">
    <citation type="submission" date="2021-02" db="EMBL/GenBank/DDBJ databases">
        <authorList>
            <person name="Nowell W R."/>
        </authorList>
    </citation>
    <scope>NUCLEOTIDE SEQUENCE</scope>
</reference>
<accession>A0A821UJM4</accession>
<comment type="caution">
    <text evidence="1">The sequence shown here is derived from an EMBL/GenBank/DDBJ whole genome shotgun (WGS) entry which is preliminary data.</text>
</comment>
<name>A0A821UJM4_9BILA</name>
<gene>
    <name evidence="1" type="ORF">UJA718_LOCUS45101</name>
</gene>